<dbReference type="InterPro" id="IPR003675">
    <property type="entry name" value="Rce1/LyrA-like_dom"/>
</dbReference>
<feature type="transmembrane region" description="Helical" evidence="1">
    <location>
        <begin position="142"/>
        <end position="162"/>
    </location>
</feature>
<keyword evidence="1" id="KW-0812">Transmembrane</keyword>
<reference evidence="4" key="1">
    <citation type="journal article" date="2019" name="Int. J. Syst. Evol. Microbiol.">
        <title>The Global Catalogue of Microorganisms (GCM) 10K type strain sequencing project: providing services to taxonomists for standard genome sequencing and annotation.</title>
        <authorList>
            <consortium name="The Broad Institute Genomics Platform"/>
            <consortium name="The Broad Institute Genome Sequencing Center for Infectious Disease"/>
            <person name="Wu L."/>
            <person name="Ma J."/>
        </authorList>
    </citation>
    <scope>NUCLEOTIDE SEQUENCE [LARGE SCALE GENOMIC DNA]</scope>
    <source>
        <strain evidence="4">JCM 18200</strain>
    </source>
</reference>
<keyword evidence="1" id="KW-0472">Membrane</keyword>
<dbReference type="Pfam" id="PF02517">
    <property type="entry name" value="Rce1-like"/>
    <property type="match status" value="1"/>
</dbReference>
<dbReference type="EMBL" id="BAABIQ010000043">
    <property type="protein sequence ID" value="GAA4802767.1"/>
    <property type="molecule type" value="Genomic_DNA"/>
</dbReference>
<dbReference type="PANTHER" id="PTHR36435">
    <property type="entry name" value="SLR1288 PROTEIN"/>
    <property type="match status" value="1"/>
</dbReference>
<keyword evidence="1" id="KW-1133">Transmembrane helix</keyword>
<evidence type="ECO:0000256" key="1">
    <source>
        <dbReference type="SAM" id="Phobius"/>
    </source>
</evidence>
<dbReference type="InterPro" id="IPR052710">
    <property type="entry name" value="CAAX_protease"/>
</dbReference>
<comment type="caution">
    <text evidence="3">The sequence shown here is derived from an EMBL/GenBank/DDBJ whole genome shotgun (WGS) entry which is preliminary data.</text>
</comment>
<proteinExistence type="predicted"/>
<feature type="domain" description="CAAX prenyl protease 2/Lysostaphin resistance protein A-like" evidence="2">
    <location>
        <begin position="203"/>
        <end position="290"/>
    </location>
</feature>
<gene>
    <name evidence="3" type="ORF">GCM10023231_34640</name>
</gene>
<feature type="transmembrane region" description="Helical" evidence="1">
    <location>
        <begin position="258"/>
        <end position="275"/>
    </location>
</feature>
<feature type="transmembrane region" description="Helical" evidence="1">
    <location>
        <begin position="200"/>
        <end position="221"/>
    </location>
</feature>
<evidence type="ECO:0000313" key="3">
    <source>
        <dbReference type="EMBL" id="GAA4802767.1"/>
    </source>
</evidence>
<keyword evidence="4" id="KW-1185">Reference proteome</keyword>
<dbReference type="Proteomes" id="UP001501411">
    <property type="component" value="Unassembled WGS sequence"/>
</dbReference>
<accession>A0ABP9BZI8</accession>
<feature type="transmembrane region" description="Helical" evidence="1">
    <location>
        <begin position="99"/>
        <end position="121"/>
    </location>
</feature>
<name>A0ABP9BZI8_9SPHI</name>
<feature type="transmembrane region" description="Helical" evidence="1">
    <location>
        <begin position="316"/>
        <end position="333"/>
    </location>
</feature>
<protein>
    <recommendedName>
        <fullName evidence="2">CAAX prenyl protease 2/Lysostaphin resistance protein A-like domain-containing protein</fullName>
    </recommendedName>
</protein>
<feature type="transmembrane region" description="Helical" evidence="1">
    <location>
        <begin position="282"/>
        <end position="300"/>
    </location>
</feature>
<feature type="transmembrane region" description="Helical" evidence="1">
    <location>
        <begin position="233"/>
        <end position="252"/>
    </location>
</feature>
<sequence>MGASNNGNSPKSILFPILTDIAYIHPKINNWQKYKILNATAHNRPDNHPSITFLYLLLTVFIGAFVFGFIGLGVGLLVYGGYAFQIFASGFSDLNEKALNLLSIIQIFSALGTFVIPALLLNRIERRRKPLFNLQVKADWRLYALVVLLMFVYAPFFEWTIVLNEQLKLPDALHGVEQWMRAKEDQTGVITNALLSRPSIGAFITNLFMVGILAAVGEEFIFRGCLQQILINWLGKPHLAIWLTAIVFSAIHIQFFGFLPRMLIGALCGYLYFYGRRIWLPILAHFINNATAIVIAFYLTRQGKPLDYWEYKSEEWPMAVASVVLGTILLLLYRSIAHNRKTNGNAGIEQNNLR</sequence>
<evidence type="ECO:0000313" key="4">
    <source>
        <dbReference type="Proteomes" id="UP001501411"/>
    </source>
</evidence>
<organism evidence="3 4">
    <name type="scientific">Olivibacter ginsenosidimutans</name>
    <dbReference type="NCBI Taxonomy" id="1176537"/>
    <lineage>
        <taxon>Bacteria</taxon>
        <taxon>Pseudomonadati</taxon>
        <taxon>Bacteroidota</taxon>
        <taxon>Sphingobacteriia</taxon>
        <taxon>Sphingobacteriales</taxon>
        <taxon>Sphingobacteriaceae</taxon>
        <taxon>Olivibacter</taxon>
    </lineage>
</organism>
<dbReference type="PANTHER" id="PTHR36435:SF1">
    <property type="entry name" value="CAAX AMINO TERMINAL PROTEASE FAMILY PROTEIN"/>
    <property type="match status" value="1"/>
</dbReference>
<evidence type="ECO:0000259" key="2">
    <source>
        <dbReference type="Pfam" id="PF02517"/>
    </source>
</evidence>
<feature type="transmembrane region" description="Helical" evidence="1">
    <location>
        <begin position="53"/>
        <end position="79"/>
    </location>
</feature>